<proteinExistence type="predicted"/>
<protein>
    <submittedName>
        <fullName evidence="2">Uncharacterized protein</fullName>
    </submittedName>
</protein>
<keyword evidence="1" id="KW-1133">Transmembrane helix</keyword>
<organism evidence="2 3">
    <name type="scientific">Methanofollis fontis</name>
    <dbReference type="NCBI Taxonomy" id="2052832"/>
    <lineage>
        <taxon>Archaea</taxon>
        <taxon>Methanobacteriati</taxon>
        <taxon>Methanobacteriota</taxon>
        <taxon>Stenosarchaea group</taxon>
        <taxon>Methanomicrobia</taxon>
        <taxon>Methanomicrobiales</taxon>
        <taxon>Methanomicrobiaceae</taxon>
        <taxon>Methanofollis</taxon>
    </lineage>
</organism>
<name>A0A483CUU5_9EURY</name>
<dbReference type="Proteomes" id="UP000292580">
    <property type="component" value="Unassembled WGS sequence"/>
</dbReference>
<accession>A0A483CUU5</accession>
<comment type="caution">
    <text evidence="2">The sequence shown here is derived from an EMBL/GenBank/DDBJ whole genome shotgun (WGS) entry which is preliminary data.</text>
</comment>
<dbReference type="EMBL" id="PGCL01000001">
    <property type="protein sequence ID" value="TAJ45396.1"/>
    <property type="molecule type" value="Genomic_DNA"/>
</dbReference>
<feature type="transmembrane region" description="Helical" evidence="1">
    <location>
        <begin position="55"/>
        <end position="73"/>
    </location>
</feature>
<evidence type="ECO:0000256" key="1">
    <source>
        <dbReference type="SAM" id="Phobius"/>
    </source>
</evidence>
<evidence type="ECO:0000313" key="2">
    <source>
        <dbReference type="EMBL" id="TAJ45396.1"/>
    </source>
</evidence>
<reference evidence="2 3" key="1">
    <citation type="submission" date="2017-11" db="EMBL/GenBank/DDBJ databases">
        <title>Isolation and Characterization of Methanofollis Species from Methane Seep Offshore SW Taiwan.</title>
        <authorList>
            <person name="Teng N.-H."/>
            <person name="Lai M.-C."/>
            <person name="Chen S.-C."/>
        </authorList>
    </citation>
    <scope>NUCLEOTIDE SEQUENCE [LARGE SCALE GENOMIC DNA]</scope>
    <source>
        <strain evidence="2 3">FWC-SCC2</strain>
    </source>
</reference>
<evidence type="ECO:0000313" key="3">
    <source>
        <dbReference type="Proteomes" id="UP000292580"/>
    </source>
</evidence>
<keyword evidence="1" id="KW-0472">Membrane</keyword>
<keyword evidence="3" id="KW-1185">Reference proteome</keyword>
<feature type="transmembrane region" description="Helical" evidence="1">
    <location>
        <begin position="23"/>
        <end position="43"/>
    </location>
</feature>
<keyword evidence="1" id="KW-0812">Transmembrane</keyword>
<sequence>MFLAGTYLFYQAQNKYGGNLKKIATFLMWGGVTGFIATAFRYGGDYFAQYKWGESTLFLLFALISLFVAYLVYTKFMEIAEAFGMAGGDE</sequence>
<dbReference type="AlphaFoldDB" id="A0A483CUU5"/>
<gene>
    <name evidence="2" type="ORF">CUJ86_01245</name>
</gene>